<dbReference type="OrthoDB" id="95602at2759"/>
<sequence>MLTSSYVSSEDIRHVEPLSPGVMRVFKGGKRRKLTHAEKKEKLKEEIRLLESGVAVLKTRDLPPSLAMKKDPVLLPMTVKYSALLYSMHTQQLQVAKMQAALSRCLTDQQHYPLYSHINLSKDWKERQETLVAMRDHKIRTALEFVMSPGRLDDPLKQQFSENQFENDDGDICCVRFETIQFPQVKSLEQVYEALSFYKNNMEIIISEELGHITIRDDYDDFHEEAFHTRIISTNESGITTEGNVVSFRALLSENEGGYKGQPCAVMLC</sequence>
<keyword evidence="2" id="KW-1185">Reference proteome</keyword>
<name>A0A225UTQ1_9STRA</name>
<proteinExistence type="predicted"/>
<organism evidence="1 2">
    <name type="scientific">Phytophthora megakarya</name>
    <dbReference type="NCBI Taxonomy" id="4795"/>
    <lineage>
        <taxon>Eukaryota</taxon>
        <taxon>Sar</taxon>
        <taxon>Stramenopiles</taxon>
        <taxon>Oomycota</taxon>
        <taxon>Peronosporomycetes</taxon>
        <taxon>Peronosporales</taxon>
        <taxon>Peronosporaceae</taxon>
        <taxon>Phytophthora</taxon>
    </lineage>
</organism>
<accession>A0A225UTQ1</accession>
<gene>
    <name evidence="1" type="ORF">PHMEG_00033064</name>
</gene>
<comment type="caution">
    <text evidence="1">The sequence shown here is derived from an EMBL/GenBank/DDBJ whole genome shotgun (WGS) entry which is preliminary data.</text>
</comment>
<evidence type="ECO:0000313" key="1">
    <source>
        <dbReference type="EMBL" id="OWY96625.1"/>
    </source>
</evidence>
<dbReference type="EMBL" id="NBNE01011395">
    <property type="protein sequence ID" value="OWY96625.1"/>
    <property type="molecule type" value="Genomic_DNA"/>
</dbReference>
<protein>
    <submittedName>
        <fullName evidence="1">Uncharacterized protein</fullName>
    </submittedName>
</protein>
<evidence type="ECO:0000313" key="2">
    <source>
        <dbReference type="Proteomes" id="UP000198211"/>
    </source>
</evidence>
<reference evidence="2" key="1">
    <citation type="submission" date="2017-03" db="EMBL/GenBank/DDBJ databases">
        <title>Phytopthora megakarya and P. palmivora, two closely related causual agents of cacao black pod achieved similar genome size and gene model numbers by different mechanisms.</title>
        <authorList>
            <person name="Ali S."/>
            <person name="Shao J."/>
            <person name="Larry D.J."/>
            <person name="Kronmiller B."/>
            <person name="Shen D."/>
            <person name="Strem M.D."/>
            <person name="Melnick R.L."/>
            <person name="Guiltinan M.J."/>
            <person name="Tyler B.M."/>
            <person name="Meinhardt L.W."/>
            <person name="Bailey B.A."/>
        </authorList>
    </citation>
    <scope>NUCLEOTIDE SEQUENCE [LARGE SCALE GENOMIC DNA]</scope>
    <source>
        <strain evidence="2">zdho120</strain>
    </source>
</reference>
<dbReference type="Proteomes" id="UP000198211">
    <property type="component" value="Unassembled WGS sequence"/>
</dbReference>
<dbReference type="AlphaFoldDB" id="A0A225UTQ1"/>